<dbReference type="RefSeq" id="WP_432706042.1">
    <property type="nucleotide sequence ID" value="NZ_BSTK01000029.1"/>
</dbReference>
<dbReference type="AlphaFoldDB" id="A0A9W6SCT2"/>
<protein>
    <recommendedName>
        <fullName evidence="2">Transposase IS701-like DDE domain-containing protein</fullName>
    </recommendedName>
</protein>
<dbReference type="Proteomes" id="UP001165074">
    <property type="component" value="Unassembled WGS sequence"/>
</dbReference>
<organism evidence="3 4">
    <name type="scientific">Actinoallomurus iriomotensis</name>
    <dbReference type="NCBI Taxonomy" id="478107"/>
    <lineage>
        <taxon>Bacteria</taxon>
        <taxon>Bacillati</taxon>
        <taxon>Actinomycetota</taxon>
        <taxon>Actinomycetes</taxon>
        <taxon>Streptosporangiales</taxon>
        <taxon>Thermomonosporaceae</taxon>
        <taxon>Actinoallomurus</taxon>
    </lineage>
</organism>
<feature type="region of interest" description="Disordered" evidence="1">
    <location>
        <begin position="136"/>
        <end position="160"/>
    </location>
</feature>
<dbReference type="Pfam" id="PF13546">
    <property type="entry name" value="DDE_5"/>
    <property type="match status" value="1"/>
</dbReference>
<reference evidence="3" key="1">
    <citation type="submission" date="2023-03" db="EMBL/GenBank/DDBJ databases">
        <title>Actinoallomurus iriomotensis NBRC 103684.</title>
        <authorList>
            <person name="Ichikawa N."/>
            <person name="Sato H."/>
            <person name="Tonouchi N."/>
        </authorList>
    </citation>
    <scope>NUCLEOTIDE SEQUENCE</scope>
    <source>
        <strain evidence="3">NBRC 103684</strain>
    </source>
</reference>
<feature type="compositionally biased region" description="Low complexity" evidence="1">
    <location>
        <begin position="138"/>
        <end position="156"/>
    </location>
</feature>
<sequence>MSARTRFGRVCGRPPPARGTRTAGQLRQTITRLIEAGHRRPGDPDIWVVADAGYDGPRLAHLLKDLPVQVLVRRRSDRVLRRAAPPWVPGTMGRPKRHGTEFVFGDPSTWGSPDVTTTSDTRLYGHALVRAWGRLHPRAPGSASGSSAKAPGSSNSRARCGDATRIVRAAGAEGLPAQAFTRLPRSEGPALTSGLAVRWPEHCISTYT</sequence>
<dbReference type="EMBL" id="BSTK01000029">
    <property type="protein sequence ID" value="GLY92445.1"/>
    <property type="molecule type" value="Genomic_DNA"/>
</dbReference>
<evidence type="ECO:0000259" key="2">
    <source>
        <dbReference type="Pfam" id="PF13546"/>
    </source>
</evidence>
<gene>
    <name evidence="3" type="ORF">Airi02_103730</name>
</gene>
<feature type="domain" description="Transposase IS701-like DDE" evidence="2">
    <location>
        <begin position="21"/>
        <end position="120"/>
    </location>
</feature>
<comment type="caution">
    <text evidence="3">The sequence shown here is derived from an EMBL/GenBank/DDBJ whole genome shotgun (WGS) entry which is preliminary data.</text>
</comment>
<feature type="region of interest" description="Disordered" evidence="1">
    <location>
        <begin position="1"/>
        <end position="22"/>
    </location>
</feature>
<name>A0A9W6SCT2_9ACTN</name>
<evidence type="ECO:0000313" key="4">
    <source>
        <dbReference type="Proteomes" id="UP001165074"/>
    </source>
</evidence>
<evidence type="ECO:0000256" key="1">
    <source>
        <dbReference type="SAM" id="MobiDB-lite"/>
    </source>
</evidence>
<proteinExistence type="predicted"/>
<accession>A0A9W6SCT2</accession>
<keyword evidence="4" id="KW-1185">Reference proteome</keyword>
<dbReference type="InterPro" id="IPR038721">
    <property type="entry name" value="IS701-like_DDE_dom"/>
</dbReference>
<evidence type="ECO:0000313" key="3">
    <source>
        <dbReference type="EMBL" id="GLY92445.1"/>
    </source>
</evidence>